<reference evidence="2" key="1">
    <citation type="journal article" date="2021" name="Mol. Ecol. Resour.">
        <title>Apolygus lucorum genome provides insights into omnivorousness and mesophyll feeding.</title>
        <authorList>
            <person name="Liu Y."/>
            <person name="Liu H."/>
            <person name="Wang H."/>
            <person name="Huang T."/>
            <person name="Liu B."/>
            <person name="Yang B."/>
            <person name="Yin L."/>
            <person name="Li B."/>
            <person name="Zhang Y."/>
            <person name="Zhang S."/>
            <person name="Jiang F."/>
            <person name="Zhang X."/>
            <person name="Ren Y."/>
            <person name="Wang B."/>
            <person name="Wang S."/>
            <person name="Lu Y."/>
            <person name="Wu K."/>
            <person name="Fan W."/>
            <person name="Wang G."/>
        </authorList>
    </citation>
    <scope>NUCLEOTIDE SEQUENCE</scope>
    <source>
        <strain evidence="2">12Hb</strain>
    </source>
</reference>
<dbReference type="Proteomes" id="UP000466442">
    <property type="component" value="Linkage Group LG1"/>
</dbReference>
<dbReference type="InterPro" id="IPR013783">
    <property type="entry name" value="Ig-like_fold"/>
</dbReference>
<dbReference type="InterPro" id="IPR037448">
    <property type="entry name" value="Zig-8"/>
</dbReference>
<dbReference type="GO" id="GO:0050808">
    <property type="term" value="P:synapse organization"/>
    <property type="evidence" value="ECO:0007669"/>
    <property type="project" value="TreeGrafter"/>
</dbReference>
<dbReference type="InterPro" id="IPR003598">
    <property type="entry name" value="Ig_sub2"/>
</dbReference>
<sequence length="411" mass="47383">MLTYEIGKASMFLQALRIHVKYVLRALNLPQGRLPRMMVEEVIRQRSSWFIEWQQLATQVGIELSAENRRVWRSQWEQMFERLQIREREDLRARIEASQFHCHYREVTLTPLPDYNGCLDLTQARWVFKARGGLIYLNFQPWRSQLAQRCSLCNLNEVEDIFHFLAKCPILSAIRKKWSGVGQMSREEFTRRLAQPNFVQIAGDDNMIATVSWIRHRDLHLLTVGSYTYTSDQRFFTTHSPQTEEWTLQIRFPQIRDSGVYECQVGTSPPMGLTMTLTVVEPVTKIIGGPDLHINYGSTINLTCMVVHSPVPPPSIVWSHNDKEVNYDSPRGGVSVITEKGDVTTSYLLIQKAKYSDAGSYKCIPSNANPLTAHVHVMNEKPEAMQRGSQLRIECYTLQIFILSLVITTFN</sequence>
<gene>
    <name evidence="2" type="ORF">GE061_000119</name>
</gene>
<dbReference type="AlphaFoldDB" id="A0A8S9Y4N4"/>
<protein>
    <recommendedName>
        <fullName evidence="1">Ig-like domain-containing protein</fullName>
    </recommendedName>
</protein>
<dbReference type="Gene3D" id="2.60.40.10">
    <property type="entry name" value="Immunoglobulins"/>
    <property type="match status" value="2"/>
</dbReference>
<dbReference type="PROSITE" id="PS50835">
    <property type="entry name" value="IG_LIKE"/>
    <property type="match status" value="1"/>
</dbReference>
<evidence type="ECO:0000313" key="2">
    <source>
        <dbReference type="EMBL" id="KAF6215784.1"/>
    </source>
</evidence>
<dbReference type="SMART" id="SM00408">
    <property type="entry name" value="IGc2"/>
    <property type="match status" value="1"/>
</dbReference>
<dbReference type="SMART" id="SM00409">
    <property type="entry name" value="IG"/>
    <property type="match status" value="1"/>
</dbReference>
<dbReference type="OrthoDB" id="6365338at2759"/>
<dbReference type="GO" id="GO:0032589">
    <property type="term" value="C:neuron projection membrane"/>
    <property type="evidence" value="ECO:0007669"/>
    <property type="project" value="TreeGrafter"/>
</dbReference>
<dbReference type="PANTHER" id="PTHR23279">
    <property type="entry name" value="DEFECTIVE PROBOSCIS EXTENSION RESPONSE DPR -RELATED"/>
    <property type="match status" value="1"/>
</dbReference>
<accession>A0A8S9Y4N4</accession>
<dbReference type="InterPro" id="IPR003599">
    <property type="entry name" value="Ig_sub"/>
</dbReference>
<keyword evidence="3" id="KW-1185">Reference proteome</keyword>
<organism evidence="2 3">
    <name type="scientific">Apolygus lucorum</name>
    <name type="common">Small green plant bug</name>
    <name type="synonym">Lygocoris lucorum</name>
    <dbReference type="NCBI Taxonomy" id="248454"/>
    <lineage>
        <taxon>Eukaryota</taxon>
        <taxon>Metazoa</taxon>
        <taxon>Ecdysozoa</taxon>
        <taxon>Arthropoda</taxon>
        <taxon>Hexapoda</taxon>
        <taxon>Insecta</taxon>
        <taxon>Pterygota</taxon>
        <taxon>Neoptera</taxon>
        <taxon>Paraneoptera</taxon>
        <taxon>Hemiptera</taxon>
        <taxon>Heteroptera</taxon>
        <taxon>Panheteroptera</taxon>
        <taxon>Cimicomorpha</taxon>
        <taxon>Miridae</taxon>
        <taxon>Mirini</taxon>
        <taxon>Apolygus</taxon>
    </lineage>
</organism>
<name>A0A8S9Y4N4_APOLU</name>
<evidence type="ECO:0000313" key="3">
    <source>
        <dbReference type="Proteomes" id="UP000466442"/>
    </source>
</evidence>
<comment type="caution">
    <text evidence="2">The sequence shown here is derived from an EMBL/GenBank/DDBJ whole genome shotgun (WGS) entry which is preliminary data.</text>
</comment>
<proteinExistence type="predicted"/>
<dbReference type="SUPFAM" id="SSF48726">
    <property type="entry name" value="Immunoglobulin"/>
    <property type="match status" value="2"/>
</dbReference>
<feature type="domain" description="Ig-like" evidence="1">
    <location>
        <begin position="282"/>
        <end position="379"/>
    </location>
</feature>
<dbReference type="Pfam" id="PF13927">
    <property type="entry name" value="Ig_3"/>
    <property type="match status" value="1"/>
</dbReference>
<dbReference type="InterPro" id="IPR036179">
    <property type="entry name" value="Ig-like_dom_sf"/>
</dbReference>
<dbReference type="FunFam" id="2.60.40.10:FF:000533">
    <property type="entry name" value="Uncharacterized protein, isoform A"/>
    <property type="match status" value="1"/>
</dbReference>
<dbReference type="InterPro" id="IPR007110">
    <property type="entry name" value="Ig-like_dom"/>
</dbReference>
<dbReference type="EMBL" id="WIXP02000001">
    <property type="protein sequence ID" value="KAF6215784.1"/>
    <property type="molecule type" value="Genomic_DNA"/>
</dbReference>
<evidence type="ECO:0000259" key="1">
    <source>
        <dbReference type="PROSITE" id="PS50835"/>
    </source>
</evidence>
<dbReference type="PANTHER" id="PTHR23279:SF13">
    <property type="entry name" value="DEFECTIVE PROBOSCIS EXTENSION RESPONSE 21"/>
    <property type="match status" value="1"/>
</dbReference>